<dbReference type="SMART" id="SM00256">
    <property type="entry name" value="FBOX"/>
    <property type="match status" value="1"/>
</dbReference>
<proteinExistence type="predicted"/>
<evidence type="ECO:0000256" key="1">
    <source>
        <dbReference type="ARBA" id="ARBA00022441"/>
    </source>
</evidence>
<name>A0AAD3P6X0_NEPGR</name>
<feature type="domain" description="F-box" evidence="3">
    <location>
        <begin position="46"/>
        <end position="86"/>
    </location>
</feature>
<reference evidence="4" key="1">
    <citation type="submission" date="2023-05" db="EMBL/GenBank/DDBJ databases">
        <title>Nepenthes gracilis genome sequencing.</title>
        <authorList>
            <person name="Fukushima K."/>
        </authorList>
    </citation>
    <scope>NUCLEOTIDE SEQUENCE</scope>
    <source>
        <strain evidence="4">SING2019-196</strain>
    </source>
</reference>
<dbReference type="InterPro" id="IPR001810">
    <property type="entry name" value="F-box_dom"/>
</dbReference>
<dbReference type="AlphaFoldDB" id="A0AAD3P6X0"/>
<keyword evidence="5" id="KW-1185">Reference proteome</keyword>
<dbReference type="Pfam" id="PF25210">
    <property type="entry name" value="Kelch_FKB95"/>
    <property type="match status" value="1"/>
</dbReference>
<evidence type="ECO:0000259" key="3">
    <source>
        <dbReference type="SMART" id="SM00256"/>
    </source>
</evidence>
<dbReference type="EMBL" id="BSYO01000002">
    <property type="protein sequence ID" value="GMH00522.1"/>
    <property type="molecule type" value="Genomic_DNA"/>
</dbReference>
<dbReference type="Gene3D" id="2.120.10.80">
    <property type="entry name" value="Kelch-type beta propeller"/>
    <property type="match status" value="1"/>
</dbReference>
<accession>A0AAD3P6X0</accession>
<dbReference type="InterPro" id="IPR036047">
    <property type="entry name" value="F-box-like_dom_sf"/>
</dbReference>
<dbReference type="CDD" id="cd22152">
    <property type="entry name" value="F-box_AtAFR-like"/>
    <property type="match status" value="1"/>
</dbReference>
<keyword evidence="1" id="KW-0880">Kelch repeat</keyword>
<evidence type="ECO:0000313" key="4">
    <source>
        <dbReference type="EMBL" id="GMH00522.1"/>
    </source>
</evidence>
<protein>
    <recommendedName>
        <fullName evidence="3">F-box domain-containing protein</fullName>
    </recommendedName>
</protein>
<dbReference type="InterPro" id="IPR057499">
    <property type="entry name" value="Kelch_FKB95"/>
</dbReference>
<gene>
    <name evidence="4" type="ORF">Nepgr_002361</name>
</gene>
<dbReference type="Pfam" id="PF00646">
    <property type="entry name" value="F-box"/>
    <property type="match status" value="1"/>
</dbReference>
<dbReference type="PANTHER" id="PTHR46344">
    <property type="entry name" value="OS02G0202900 PROTEIN"/>
    <property type="match status" value="1"/>
</dbReference>
<keyword evidence="2" id="KW-0677">Repeat</keyword>
<organism evidence="4 5">
    <name type="scientific">Nepenthes gracilis</name>
    <name type="common">Slender pitcher plant</name>
    <dbReference type="NCBI Taxonomy" id="150966"/>
    <lineage>
        <taxon>Eukaryota</taxon>
        <taxon>Viridiplantae</taxon>
        <taxon>Streptophyta</taxon>
        <taxon>Embryophyta</taxon>
        <taxon>Tracheophyta</taxon>
        <taxon>Spermatophyta</taxon>
        <taxon>Magnoliopsida</taxon>
        <taxon>eudicotyledons</taxon>
        <taxon>Gunneridae</taxon>
        <taxon>Pentapetalae</taxon>
        <taxon>Caryophyllales</taxon>
        <taxon>Nepenthaceae</taxon>
        <taxon>Nepenthes</taxon>
    </lineage>
</organism>
<dbReference type="SUPFAM" id="SSF117281">
    <property type="entry name" value="Kelch motif"/>
    <property type="match status" value="1"/>
</dbReference>
<dbReference type="SUPFAM" id="SSF81383">
    <property type="entry name" value="F-box domain"/>
    <property type="match status" value="1"/>
</dbReference>
<dbReference type="Proteomes" id="UP001279734">
    <property type="component" value="Unassembled WGS sequence"/>
</dbReference>
<evidence type="ECO:0000256" key="2">
    <source>
        <dbReference type="ARBA" id="ARBA00022737"/>
    </source>
</evidence>
<dbReference type="SMART" id="SM00612">
    <property type="entry name" value="Kelch"/>
    <property type="match status" value="2"/>
</dbReference>
<dbReference type="PANTHER" id="PTHR46344:SF26">
    <property type="entry name" value="F-BOX DOMAIN-CONTAINING PROTEIN"/>
    <property type="match status" value="1"/>
</dbReference>
<dbReference type="InterPro" id="IPR006652">
    <property type="entry name" value="Kelch_1"/>
</dbReference>
<comment type="caution">
    <text evidence="4">The sequence shown here is derived from an EMBL/GenBank/DDBJ whole genome shotgun (WGS) entry which is preliminary data.</text>
</comment>
<evidence type="ECO:0000313" key="5">
    <source>
        <dbReference type="Proteomes" id="UP001279734"/>
    </source>
</evidence>
<dbReference type="InterPro" id="IPR015915">
    <property type="entry name" value="Kelch-typ_b-propeller"/>
</dbReference>
<sequence>MIPILHFSDLIHRILTANSSIMEPLESDLKACSQPDFNQSPLICGLPDDIALSCLARVPRKYHTVLKCVSKRWRDLVCGEDWLSYRQKHNLVETWIYALCRDKILDQVCCYMLDPSSAQRCWKLIRGIPTHSLKRKGMGFQTLGKKLYLLGGCGWSEDATDEVYCYDASMKTWSEIAPLSTARCYFACEVMHGKIYAIGGLGSRLSDPRSWDTYDPHTNSWTSESDPNVVLDIEDSVVMDGKIYIRCGASAVSSHVYVVVYEPLSCSWQHADADMASGWRGPAVVVDGSLYVLDQSSGTKLMMWHKETRDWIAVGRLSPLLTRPPCQLVAIEKNIYIVGKGLSTVVIDVCNVRNAGGVMVSSSIPNLTSDDDVISCKSLSI</sequence>